<dbReference type="Proteomes" id="UP000541185">
    <property type="component" value="Unassembled WGS sequence"/>
</dbReference>
<comment type="similarity">
    <text evidence="1">Belongs to the UPF0065 (bug) family.</text>
</comment>
<protein>
    <submittedName>
        <fullName evidence="3">Tripartite tricarboxylate transporter substrate binding protein</fullName>
    </submittedName>
</protein>
<comment type="caution">
    <text evidence="3">The sequence shown here is derived from an EMBL/GenBank/DDBJ whole genome shotgun (WGS) entry which is preliminary data.</text>
</comment>
<feature type="signal peptide" evidence="2">
    <location>
        <begin position="1"/>
        <end position="31"/>
    </location>
</feature>
<dbReference type="PROSITE" id="PS51318">
    <property type="entry name" value="TAT"/>
    <property type="match status" value="1"/>
</dbReference>
<dbReference type="Gene3D" id="3.40.190.150">
    <property type="entry name" value="Bordetella uptake gene, domain 1"/>
    <property type="match status" value="1"/>
</dbReference>
<evidence type="ECO:0000313" key="3">
    <source>
        <dbReference type="EMBL" id="NML44027.1"/>
    </source>
</evidence>
<dbReference type="Pfam" id="PF03401">
    <property type="entry name" value="TctC"/>
    <property type="match status" value="1"/>
</dbReference>
<gene>
    <name evidence="3" type="ORF">HHL11_09725</name>
</gene>
<dbReference type="InterPro" id="IPR042100">
    <property type="entry name" value="Bug_dom1"/>
</dbReference>
<dbReference type="PANTHER" id="PTHR42928">
    <property type="entry name" value="TRICARBOXYLATE-BINDING PROTEIN"/>
    <property type="match status" value="1"/>
</dbReference>
<dbReference type="Gene3D" id="3.40.190.10">
    <property type="entry name" value="Periplasmic binding protein-like II"/>
    <property type="match status" value="1"/>
</dbReference>
<keyword evidence="2" id="KW-0732">Signal</keyword>
<dbReference type="InterPro" id="IPR006311">
    <property type="entry name" value="TAT_signal"/>
</dbReference>
<evidence type="ECO:0000256" key="2">
    <source>
        <dbReference type="SAM" id="SignalP"/>
    </source>
</evidence>
<evidence type="ECO:0000313" key="4">
    <source>
        <dbReference type="Proteomes" id="UP000541185"/>
    </source>
</evidence>
<proteinExistence type="inferred from homology"/>
<organism evidence="3 4">
    <name type="scientific">Ramlibacter agri</name>
    <dbReference type="NCBI Taxonomy" id="2728837"/>
    <lineage>
        <taxon>Bacteria</taxon>
        <taxon>Pseudomonadati</taxon>
        <taxon>Pseudomonadota</taxon>
        <taxon>Betaproteobacteria</taxon>
        <taxon>Burkholderiales</taxon>
        <taxon>Comamonadaceae</taxon>
        <taxon>Ramlibacter</taxon>
    </lineage>
</organism>
<dbReference type="PANTHER" id="PTHR42928:SF5">
    <property type="entry name" value="BLR1237 PROTEIN"/>
    <property type="match status" value="1"/>
</dbReference>
<dbReference type="AlphaFoldDB" id="A0A848H0P9"/>
<dbReference type="CDD" id="cd07012">
    <property type="entry name" value="PBP2_Bug_TTT"/>
    <property type="match status" value="1"/>
</dbReference>
<evidence type="ECO:0000256" key="1">
    <source>
        <dbReference type="ARBA" id="ARBA00006987"/>
    </source>
</evidence>
<dbReference type="PIRSF" id="PIRSF017082">
    <property type="entry name" value="YflP"/>
    <property type="match status" value="1"/>
</dbReference>
<feature type="chain" id="PRO_5032792023" evidence="2">
    <location>
        <begin position="32"/>
        <end position="330"/>
    </location>
</feature>
<name>A0A848H0P9_9BURK</name>
<accession>A0A848H0P9</accession>
<keyword evidence="4" id="KW-1185">Reference proteome</keyword>
<reference evidence="3 4" key="1">
    <citation type="submission" date="2020-04" db="EMBL/GenBank/DDBJ databases">
        <title>Ramlibacter sp. G-1-2-2 isolated from soil.</title>
        <authorList>
            <person name="Dahal R.H."/>
        </authorList>
    </citation>
    <scope>NUCLEOTIDE SEQUENCE [LARGE SCALE GENOMIC DNA]</scope>
    <source>
        <strain evidence="3 4">G-1-2-2</strain>
    </source>
</reference>
<dbReference type="RefSeq" id="WP_169418192.1">
    <property type="nucleotide sequence ID" value="NZ_JABBFX010000001.1"/>
</dbReference>
<dbReference type="SUPFAM" id="SSF53850">
    <property type="entry name" value="Periplasmic binding protein-like II"/>
    <property type="match status" value="1"/>
</dbReference>
<dbReference type="EMBL" id="JABBFX010000001">
    <property type="protein sequence ID" value="NML44027.1"/>
    <property type="molecule type" value="Genomic_DNA"/>
</dbReference>
<dbReference type="InterPro" id="IPR005064">
    <property type="entry name" value="BUG"/>
</dbReference>
<sequence>MATPLSRRSWLHAACAASLLGSPFSSALAQAQDWPTKPVRMIVPFPAGTAPDVVARLLADKLSQGWKQGVVVENRPGAGAIPGMSAAARAEKDGYTLAFVPAAAATLTPYLYKNPQYNFDTDFVPVAAVGTSPLMVVVNASSGIHSLADLAKAGKAAPGKMNFAAGQLNSLPHLTGEMLSRTGSMSLFTVPYAGSPAAVTSLLAGDSAMTIDGLPSLVQYVKAGKLRVIAVTSDKRLPGFEDVPAAAETYKGFEAIGWFGLFAPTGTPAAVVDQINRETNKALQNPDLVRQYADLGIYPRPGTPAALKEFVVQQQALFRGWIRELGLQAQ</sequence>